<evidence type="ECO:0000313" key="2">
    <source>
        <dbReference type="Proteomes" id="UP000261731"/>
    </source>
</evidence>
<dbReference type="KEGG" id="vg:70080379"/>
<dbReference type="RefSeq" id="YP_010245858.1">
    <property type="nucleotide sequence ID" value="NC_060131.1"/>
</dbReference>
<sequence length="88" mass="9400">MMYDPDMKASLIFTAICGILAILMQGGPALGGVLLGIFMFGFIGLIKLAQGVADAGVQADRQAMLDKGLTLGEAEIVAQLRQQRRENF</sequence>
<reference evidence="1 2" key="1">
    <citation type="submission" date="2018-07" db="EMBL/GenBank/DDBJ databases">
        <authorList>
            <person name="Bragdon E."/>
            <person name="Orellana H."/>
            <person name="Sterchele H."/>
            <person name="Molloy S.D."/>
            <person name="Garlena R.A."/>
            <person name="Russell D.A."/>
            <person name="Pope W.H."/>
            <person name="Jacobs-Sera D."/>
            <person name="Hatfull G.F."/>
        </authorList>
    </citation>
    <scope>NUCLEOTIDE SEQUENCE [LARGE SCALE GENOMIC DNA]</scope>
</reference>
<dbReference type="EMBL" id="MH651182">
    <property type="protein sequence ID" value="AXQ64376.1"/>
    <property type="molecule type" value="Genomic_DNA"/>
</dbReference>
<keyword evidence="2" id="KW-1185">Reference proteome</keyword>
<name>A0A385DY49_9CAUD</name>
<gene>
    <name evidence="1" type="primary">2</name>
    <name evidence="1" type="ORF">SEA_NEVILLE_2</name>
</gene>
<dbReference type="Proteomes" id="UP000261731">
    <property type="component" value="Segment"/>
</dbReference>
<protein>
    <submittedName>
        <fullName evidence="1">Membrane protein</fullName>
    </submittedName>
</protein>
<organism evidence="1 2">
    <name type="scientific">Gordonia phage Neville</name>
    <dbReference type="NCBI Taxonomy" id="2301693"/>
    <lineage>
        <taxon>Viruses</taxon>
        <taxon>Duplodnaviria</taxon>
        <taxon>Heunggongvirae</taxon>
        <taxon>Uroviricota</taxon>
        <taxon>Caudoviricetes</taxon>
        <taxon>Deeyouvirinae</taxon>
        <taxon>Nevillevirus</taxon>
        <taxon>Nevillevirus neville</taxon>
    </lineage>
</organism>
<proteinExistence type="predicted"/>
<dbReference type="GeneID" id="70080379"/>
<evidence type="ECO:0000313" key="1">
    <source>
        <dbReference type="EMBL" id="AXQ64376.1"/>
    </source>
</evidence>
<accession>A0A385DY49</accession>